<dbReference type="Proteomes" id="UP001055115">
    <property type="component" value="Unassembled WGS sequence"/>
</dbReference>
<organism evidence="1 2">
    <name type="scientific">Colletotrichum spaethianum</name>
    <dbReference type="NCBI Taxonomy" id="700344"/>
    <lineage>
        <taxon>Eukaryota</taxon>
        <taxon>Fungi</taxon>
        <taxon>Dikarya</taxon>
        <taxon>Ascomycota</taxon>
        <taxon>Pezizomycotina</taxon>
        <taxon>Sordariomycetes</taxon>
        <taxon>Hypocreomycetidae</taxon>
        <taxon>Glomerellales</taxon>
        <taxon>Glomerellaceae</taxon>
        <taxon>Colletotrichum</taxon>
        <taxon>Colletotrichum spaethianum species complex</taxon>
    </lineage>
</organism>
<accession>A0AA37LF16</accession>
<dbReference type="RefSeq" id="XP_049128574.1">
    <property type="nucleotide sequence ID" value="XM_049272617.1"/>
</dbReference>
<keyword evidence="2" id="KW-1185">Reference proteome</keyword>
<evidence type="ECO:0000313" key="2">
    <source>
        <dbReference type="Proteomes" id="UP001055115"/>
    </source>
</evidence>
<protein>
    <submittedName>
        <fullName evidence="1">Uncharacterized protein</fullName>
    </submittedName>
</protein>
<evidence type="ECO:0000313" key="1">
    <source>
        <dbReference type="EMBL" id="GKT46224.1"/>
    </source>
</evidence>
<gene>
    <name evidence="1" type="ORF">ColSpa_06405</name>
</gene>
<comment type="caution">
    <text evidence="1">The sequence shown here is derived from an EMBL/GenBank/DDBJ whole genome shotgun (WGS) entry which is preliminary data.</text>
</comment>
<dbReference type="GeneID" id="73327207"/>
<name>A0AA37LF16_9PEZI</name>
<dbReference type="AlphaFoldDB" id="A0AA37LF16"/>
<dbReference type="EMBL" id="BQXU01000015">
    <property type="protein sequence ID" value="GKT46224.1"/>
    <property type="molecule type" value="Genomic_DNA"/>
</dbReference>
<reference evidence="1 2" key="1">
    <citation type="submission" date="2022-03" db="EMBL/GenBank/DDBJ databases">
        <title>Genome data of Colletotrichum spp.</title>
        <authorList>
            <person name="Utami Y.D."/>
            <person name="Hiruma K."/>
        </authorList>
    </citation>
    <scope>NUCLEOTIDE SEQUENCE [LARGE SCALE GENOMIC DNA]</scope>
    <source>
        <strain evidence="1 2">MAFF 239500</strain>
    </source>
</reference>
<proteinExistence type="predicted"/>
<sequence>MESRTRDETESSEQILWHQCWRESASTWGVRVYEEEQRQKMGKISQIRFEGGLHVATQSRQQET</sequence>